<dbReference type="InterPro" id="IPR050810">
    <property type="entry name" value="Bact_Secretion_Sys_Channel"/>
</dbReference>
<dbReference type="Proteomes" id="UP000825679">
    <property type="component" value="Chromosome"/>
</dbReference>
<dbReference type="PROSITE" id="PS51257">
    <property type="entry name" value="PROKAR_LIPOPROTEIN"/>
    <property type="match status" value="1"/>
</dbReference>
<keyword evidence="4" id="KW-1185">Reference proteome</keyword>
<dbReference type="Gene3D" id="3.55.50.30">
    <property type="match status" value="1"/>
</dbReference>
<dbReference type="EMBL" id="CP081150">
    <property type="protein sequence ID" value="QZA77170.1"/>
    <property type="molecule type" value="Genomic_DNA"/>
</dbReference>
<evidence type="ECO:0000256" key="1">
    <source>
        <dbReference type="RuleBase" id="RU004003"/>
    </source>
</evidence>
<feature type="domain" description="Type II/III secretion system secretin-like" evidence="2">
    <location>
        <begin position="387"/>
        <end position="572"/>
    </location>
</feature>
<dbReference type="PANTHER" id="PTHR30332:SF17">
    <property type="entry name" value="TYPE IV PILIATION SYSTEM PROTEIN DR_0774-RELATED"/>
    <property type="match status" value="1"/>
</dbReference>
<organism evidence="3 4">
    <name type="scientific">Deefgea tanakiae</name>
    <dbReference type="NCBI Taxonomy" id="2865840"/>
    <lineage>
        <taxon>Bacteria</taxon>
        <taxon>Pseudomonadati</taxon>
        <taxon>Pseudomonadota</taxon>
        <taxon>Betaproteobacteria</taxon>
        <taxon>Neisseriales</taxon>
        <taxon>Chitinibacteraceae</taxon>
        <taxon>Deefgea</taxon>
    </lineage>
</organism>
<dbReference type="InterPro" id="IPR004846">
    <property type="entry name" value="T2SS/T3SS_dom"/>
</dbReference>
<evidence type="ECO:0000259" key="2">
    <source>
        <dbReference type="Pfam" id="PF00263"/>
    </source>
</evidence>
<comment type="similarity">
    <text evidence="1">Belongs to the bacterial secretin family.</text>
</comment>
<reference evidence="3 4" key="1">
    <citation type="submission" date="2021-08" db="EMBL/GenBank/DDBJ databases">
        <title>complete genome sequencing of Deefgea sp. D25.</title>
        <authorList>
            <person name="Bae J.-W."/>
            <person name="Gim D.-H."/>
        </authorList>
    </citation>
    <scope>NUCLEOTIDE SEQUENCE [LARGE SCALE GENOMIC DNA]</scope>
    <source>
        <strain evidence="3 4">D25</strain>
    </source>
</reference>
<evidence type="ECO:0000313" key="3">
    <source>
        <dbReference type="EMBL" id="QZA77170.1"/>
    </source>
</evidence>
<name>A0ABX8Z466_9NEIS</name>
<dbReference type="PANTHER" id="PTHR30332">
    <property type="entry name" value="PROBABLE GENERAL SECRETION PATHWAY PROTEIN D"/>
    <property type="match status" value="1"/>
</dbReference>
<proteinExistence type="inferred from homology"/>
<dbReference type="RefSeq" id="WP_221005553.1">
    <property type="nucleotide sequence ID" value="NZ_CP081150.1"/>
</dbReference>
<dbReference type="PRINTS" id="PR00811">
    <property type="entry name" value="BCTERIALGSPD"/>
</dbReference>
<accession>A0ABX8Z466</accession>
<evidence type="ECO:0000313" key="4">
    <source>
        <dbReference type="Proteomes" id="UP000825679"/>
    </source>
</evidence>
<dbReference type="InterPro" id="IPR001775">
    <property type="entry name" value="GspD/PilQ"/>
</dbReference>
<gene>
    <name evidence="3" type="ORF">K4H28_12860</name>
</gene>
<dbReference type="Pfam" id="PF00263">
    <property type="entry name" value="Secretin"/>
    <property type="match status" value="1"/>
</dbReference>
<protein>
    <recommendedName>
        <fullName evidence="2">Type II/III secretion system secretin-like domain-containing protein</fullName>
    </recommendedName>
</protein>
<sequence>MRKLVLGIGSVVWVATGCSTSSGLTPLSTAHIAAPPKNEAPAVAIPPLARPIPTLAKPIASPKLETYSVVVSQLDVHDLLFALARDARINVDVSLGVTGVVTLNAINQTLPQILDRIARQVDLRWSMENGVLNITPDSPVVKIYHVDYFNLSRNMKSTLNILNSVKSVAEDSGGSGGNGSTSFSSIDSESQNQFWKRLETNLKEILDVKASSVAATTSLNTAKIAQLGQQATQKVATQSTDASTALSVVDKAAKIDKTLAQTEKVQAETVALQTRASPETKPVDANYVVINPETGTITIRASSKAQSKVAEFLASIQASAQRQVLIEATIVEVVLSDQYQAGVDWSQIANGAGWTFGQSLIGANLSSAPLSLISYKSTNFNATVKLLEQFGKTRVLSSPKITALNNQPAVMKVVEELVYFTMNVTQSTSDTNGIITPPTYESVLRTVPVGLVMQVTPQISASGMISMSIRPTITNVSGYVEDPAVAIIAAQTGTNLKSLVPELQVREFDSTLKIASGQVAVLGGLIQDKQSNQRQGVPGLSRLPWLGDAFSYRDDKVRKIELVVFLRPMVVKENGQDDRLGGLRSYLPSDEFFNSPQDQDLSAFQSGVIPFPSKAGVQQ</sequence>